<gene>
    <name evidence="1" type="ORF">EPI10_033476</name>
</gene>
<sequence>MVGRDDSVPVEFGSRLYFQNCFHFTRNGLGGISCLWQMILCGRNANSLTMELAKLQLEVGIKMFLFISCIAFPDIVWESPTQNFAVP</sequence>
<proteinExistence type="predicted"/>
<dbReference type="EMBL" id="SMMG02000001">
    <property type="protein sequence ID" value="KAA3489928.1"/>
    <property type="molecule type" value="Genomic_DNA"/>
</dbReference>
<evidence type="ECO:0000313" key="2">
    <source>
        <dbReference type="Proteomes" id="UP000325315"/>
    </source>
</evidence>
<comment type="caution">
    <text evidence="1">The sequence shown here is derived from an EMBL/GenBank/DDBJ whole genome shotgun (WGS) entry which is preliminary data.</text>
</comment>
<name>A0A5B6X7R4_9ROSI</name>
<dbReference type="OrthoDB" id="417078at2759"/>
<dbReference type="GO" id="GO:0016746">
    <property type="term" value="F:acyltransferase activity"/>
    <property type="evidence" value="ECO:0007669"/>
    <property type="project" value="UniProtKB-KW"/>
</dbReference>
<dbReference type="Proteomes" id="UP000325315">
    <property type="component" value="Unassembled WGS sequence"/>
</dbReference>
<keyword evidence="2" id="KW-1185">Reference proteome</keyword>
<keyword evidence="1" id="KW-0808">Transferase</keyword>
<protein>
    <submittedName>
        <fullName evidence="1">1-acyl-sn-glycerol-3-phosphate acyltransferase 1, chloroplastic</fullName>
    </submittedName>
</protein>
<organism evidence="1 2">
    <name type="scientific">Gossypium australe</name>
    <dbReference type="NCBI Taxonomy" id="47621"/>
    <lineage>
        <taxon>Eukaryota</taxon>
        <taxon>Viridiplantae</taxon>
        <taxon>Streptophyta</taxon>
        <taxon>Embryophyta</taxon>
        <taxon>Tracheophyta</taxon>
        <taxon>Spermatophyta</taxon>
        <taxon>Magnoliopsida</taxon>
        <taxon>eudicotyledons</taxon>
        <taxon>Gunneridae</taxon>
        <taxon>Pentapetalae</taxon>
        <taxon>rosids</taxon>
        <taxon>malvids</taxon>
        <taxon>Malvales</taxon>
        <taxon>Malvaceae</taxon>
        <taxon>Malvoideae</taxon>
        <taxon>Gossypium</taxon>
    </lineage>
</organism>
<evidence type="ECO:0000313" key="1">
    <source>
        <dbReference type="EMBL" id="KAA3489928.1"/>
    </source>
</evidence>
<accession>A0A5B6X7R4</accession>
<reference evidence="2" key="1">
    <citation type="journal article" date="2019" name="Plant Biotechnol. J.">
        <title>Genome sequencing of the Australian wild diploid species Gossypium australe highlights disease resistance and delayed gland morphogenesis.</title>
        <authorList>
            <person name="Cai Y."/>
            <person name="Cai X."/>
            <person name="Wang Q."/>
            <person name="Wang P."/>
            <person name="Zhang Y."/>
            <person name="Cai C."/>
            <person name="Xu Y."/>
            <person name="Wang K."/>
            <person name="Zhou Z."/>
            <person name="Wang C."/>
            <person name="Geng S."/>
            <person name="Li B."/>
            <person name="Dong Q."/>
            <person name="Hou Y."/>
            <person name="Wang H."/>
            <person name="Ai P."/>
            <person name="Liu Z."/>
            <person name="Yi F."/>
            <person name="Sun M."/>
            <person name="An G."/>
            <person name="Cheng J."/>
            <person name="Zhang Y."/>
            <person name="Shi Q."/>
            <person name="Xie Y."/>
            <person name="Shi X."/>
            <person name="Chang Y."/>
            <person name="Huang F."/>
            <person name="Chen Y."/>
            <person name="Hong S."/>
            <person name="Mi L."/>
            <person name="Sun Q."/>
            <person name="Zhang L."/>
            <person name="Zhou B."/>
            <person name="Peng R."/>
            <person name="Zhang X."/>
            <person name="Liu F."/>
        </authorList>
    </citation>
    <scope>NUCLEOTIDE SEQUENCE [LARGE SCALE GENOMIC DNA]</scope>
    <source>
        <strain evidence="2">cv. PA1801</strain>
    </source>
</reference>
<keyword evidence="1" id="KW-0012">Acyltransferase</keyword>
<dbReference type="AlphaFoldDB" id="A0A5B6X7R4"/>